<gene>
    <name evidence="2" type="ORF">BaRGS_00006523</name>
</gene>
<reference evidence="2 3" key="1">
    <citation type="journal article" date="2023" name="Sci. Data">
        <title>Genome assembly of the Korean intertidal mud-creeper Batillaria attramentaria.</title>
        <authorList>
            <person name="Patra A.K."/>
            <person name="Ho P.T."/>
            <person name="Jun S."/>
            <person name="Lee S.J."/>
            <person name="Kim Y."/>
            <person name="Won Y.J."/>
        </authorList>
    </citation>
    <scope>NUCLEOTIDE SEQUENCE [LARGE SCALE GENOMIC DNA]</scope>
    <source>
        <strain evidence="2">Wonlab-2016</strain>
    </source>
</reference>
<dbReference type="AlphaFoldDB" id="A0ABD0LR42"/>
<dbReference type="InterPro" id="IPR013830">
    <property type="entry name" value="SGNH_hydro"/>
</dbReference>
<feature type="domain" description="SGNH hydrolase-type esterase" evidence="1">
    <location>
        <begin position="40"/>
        <end position="134"/>
    </location>
</feature>
<comment type="caution">
    <text evidence="2">The sequence shown here is derived from an EMBL/GenBank/DDBJ whole genome shotgun (WGS) entry which is preliminary data.</text>
</comment>
<protein>
    <recommendedName>
        <fullName evidence="1">SGNH hydrolase-type esterase domain-containing protein</fullName>
    </recommendedName>
</protein>
<evidence type="ECO:0000313" key="3">
    <source>
        <dbReference type="Proteomes" id="UP001519460"/>
    </source>
</evidence>
<dbReference type="SUPFAM" id="SSF52266">
    <property type="entry name" value="SGNH hydrolase"/>
    <property type="match status" value="1"/>
</dbReference>
<dbReference type="InterPro" id="IPR036514">
    <property type="entry name" value="SGNH_hydro_sf"/>
</dbReference>
<evidence type="ECO:0000313" key="2">
    <source>
        <dbReference type="EMBL" id="KAK7502159.1"/>
    </source>
</evidence>
<organism evidence="2 3">
    <name type="scientific">Batillaria attramentaria</name>
    <dbReference type="NCBI Taxonomy" id="370345"/>
    <lineage>
        <taxon>Eukaryota</taxon>
        <taxon>Metazoa</taxon>
        <taxon>Spiralia</taxon>
        <taxon>Lophotrochozoa</taxon>
        <taxon>Mollusca</taxon>
        <taxon>Gastropoda</taxon>
        <taxon>Caenogastropoda</taxon>
        <taxon>Sorbeoconcha</taxon>
        <taxon>Cerithioidea</taxon>
        <taxon>Batillariidae</taxon>
        <taxon>Batillaria</taxon>
    </lineage>
</organism>
<dbReference type="Pfam" id="PF13472">
    <property type="entry name" value="Lipase_GDSL_2"/>
    <property type="match status" value="1"/>
</dbReference>
<accession>A0ABD0LR42</accession>
<sequence length="151" mass="17309">MQSFRALVFGHSHVRNLASFISEEARVDDRISSILTIRGVKCYLHCMGVGGYRTQDVRNDLPWMQSHGADVLVLMIGDNDVHHGATGAQIATKLLSLITDIHDQMPTTRLVLTSLLPRFEPTDDFVDRMRARRRYRPPRMNLDELIQHDRD</sequence>
<keyword evidence="3" id="KW-1185">Reference proteome</keyword>
<evidence type="ECO:0000259" key="1">
    <source>
        <dbReference type="Pfam" id="PF13472"/>
    </source>
</evidence>
<dbReference type="Gene3D" id="3.40.50.1110">
    <property type="entry name" value="SGNH hydrolase"/>
    <property type="match status" value="1"/>
</dbReference>
<dbReference type="Proteomes" id="UP001519460">
    <property type="component" value="Unassembled WGS sequence"/>
</dbReference>
<dbReference type="EMBL" id="JACVVK020000027">
    <property type="protein sequence ID" value="KAK7502159.1"/>
    <property type="molecule type" value="Genomic_DNA"/>
</dbReference>
<name>A0ABD0LR42_9CAEN</name>
<proteinExistence type="predicted"/>